<comment type="caution">
    <text evidence="2">The sequence shown here is derived from an EMBL/GenBank/DDBJ whole genome shotgun (WGS) entry which is preliminary data.</text>
</comment>
<gene>
    <name evidence="2" type="ORF">ACFFNX_04620</name>
</gene>
<protein>
    <recommendedName>
        <fullName evidence="1">pPIWI-RE three-gene island domain-containing protein</fullName>
    </recommendedName>
</protein>
<reference evidence="2 3" key="1">
    <citation type="submission" date="2024-09" db="EMBL/GenBank/DDBJ databases">
        <authorList>
            <person name="Sun Q."/>
            <person name="Mori K."/>
        </authorList>
    </citation>
    <scope>NUCLEOTIDE SEQUENCE [LARGE SCALE GENOMIC DNA]</scope>
    <source>
        <strain evidence="2 3">TBRC 0563</strain>
    </source>
</reference>
<proteinExistence type="predicted"/>
<evidence type="ECO:0000313" key="2">
    <source>
        <dbReference type="EMBL" id="MFB9831469.1"/>
    </source>
</evidence>
<feature type="domain" description="pPIWI-RE three-gene island" evidence="1">
    <location>
        <begin position="34"/>
        <end position="182"/>
    </location>
</feature>
<evidence type="ECO:0000313" key="3">
    <source>
        <dbReference type="Proteomes" id="UP001589627"/>
    </source>
</evidence>
<dbReference type="EMBL" id="JBHLZP010000018">
    <property type="protein sequence ID" value="MFB9831469.1"/>
    <property type="molecule type" value="Genomic_DNA"/>
</dbReference>
<name>A0ABV5YBB0_9ACTN</name>
<organism evidence="2 3">
    <name type="scientific">Actinoallomurus acaciae</name>
    <dbReference type="NCBI Taxonomy" id="502577"/>
    <lineage>
        <taxon>Bacteria</taxon>
        <taxon>Bacillati</taxon>
        <taxon>Actinomycetota</taxon>
        <taxon>Actinomycetes</taxon>
        <taxon>Streptosporangiales</taxon>
        <taxon>Thermomonosporaceae</taxon>
        <taxon>Actinoallomurus</taxon>
    </lineage>
</organism>
<keyword evidence="3" id="KW-1185">Reference proteome</keyword>
<evidence type="ECO:0000259" key="1">
    <source>
        <dbReference type="Pfam" id="PF18155"/>
    </source>
</evidence>
<dbReference type="Proteomes" id="UP001589627">
    <property type="component" value="Unassembled WGS sequence"/>
</dbReference>
<dbReference type="Pfam" id="PF18155">
    <property type="entry name" value="pPIWI_RE_Z"/>
    <property type="match status" value="1"/>
</dbReference>
<accession>A0ABV5YBB0</accession>
<dbReference type="RefSeq" id="WP_378195620.1">
    <property type="nucleotide sequence ID" value="NZ_JBHLZP010000018.1"/>
</dbReference>
<dbReference type="InterPro" id="IPR055254">
    <property type="entry name" value="pPIWI_RE_Z"/>
</dbReference>
<sequence>MRDTRAHLEEALEMLAAPTIKEFKELCAQGLDYRVELGLHVMELVDPALRPIDGWTLFGGYPFGRAKGLLDDTRYRVLRAARHHLASMHRREVWRSTLEAYLKLSERFREFSFAPDLTRPAVRLNPAKAPGRAAVYTHLISSMPPFTRSGLRPAQAGPHRFKGQSFGWEDVVIPADLPVVAPPAMRLEPVPGRSAFDEPVAALRTTARQMAWLDSEKNGAGSSKILDDWETRFIRMQLSTIGGPDDERFHDADRLVIDRLLNLIGIPGVGKSTLRDIIAVHAVTVLDQRAVLVVGDVADALKVAERFNRLREKAAHVDLEKNPEYASWSKLRAVPIVGTSQRDKHITRLHRRVNGRWPNPLLHDDAGFEYFSTACALSALRGAEAERALRFREAPCSSLIPLKPADEGEDPPLEEERKRRSCPLWASCARHHAARSLPDATVWIATPEALVVSSLPAQQNLERVRYLEAACLNSNLIIVDEADQVQIRLDRVFAPAASLYKRGDDSWLDGIARHSLAVLAREGRIQLEDTYVRLWMGALDMVATTANRIYAMLVEDESLREWVGSDLFSVWSLQLSLVSRWPATRLQRDVSSQSRLLGWLDQDPKQQQVIRDKRREVMLKILDDFRDDPVGDADEAELANVTPAAETLRLSELARRLVTNSPGNPRARREVADLLASLAGFRDPDTLVEDPENSLDAVTLENVRQELELERRRFEFTILLAIMHDRLNLITSLWPRIETSLSLDPSANALYHSSPADFAAVIPESPMGDILAFQFVPDGHRGFSNTGELRFIRYTGLGRRLLKALPTLHAVDDSHGPNVLLMSGTSWAGASTRYHLEEPVTAVLHATPGQAGQPSPLPKIFMETTFIYDRVEGADSDTPKRPLYFSGAGDDIRTDILRKMVRGLTEPDPGHDWGLSKFQAEINKLPIGRGRLLVLTGSYRDAAVAAVTINESKNWKDEVCLLISDDYDPMVDGALFDLDPNKAVPTLRRGEVASFAGTGHKILVAPLLSVERGHNILNDQDKAGFGAVYFLSRPFPQPGNIDVLVHALNDYTTRQICSGGEFETRVGKAPTLDKAGLDWRKTARGELHRLANRRMSWRGLSAADREYLTWDLMVTLWQVIGRLTRGGVDARVHFVDAAFAPKRAEGTRGDRASTSLLVSMRDVLAPYFGNPTWQKKIPAHRLEVDAASRYLAEALYRPLYDGLKALLDSEPAPIPDHRGEVF</sequence>